<sequence>MLAVDGIPTPEDLAAKMPPPERLARGPVVIAECFQPIPCDPCSHACPRQAIGPFEDINEIPQVDYEKCNGCGQCITRCPGLALFVVDLTYSDEEALIKLPYEFLPLPAEGQEVTGVNRAGEKVCRARVIKVVTTEKMDKTAVVWLAVPKELAMEVRHFVITHV</sequence>
<evidence type="ECO:0000256" key="3">
    <source>
        <dbReference type="ARBA" id="ARBA00023014"/>
    </source>
</evidence>
<dbReference type="PROSITE" id="PS00198">
    <property type="entry name" value="4FE4S_FER_1"/>
    <property type="match status" value="1"/>
</dbReference>
<evidence type="ECO:0000256" key="1">
    <source>
        <dbReference type="ARBA" id="ARBA00022723"/>
    </source>
</evidence>
<dbReference type="OrthoDB" id="9801699at2"/>
<dbReference type="GO" id="GO:0051536">
    <property type="term" value="F:iron-sulfur cluster binding"/>
    <property type="evidence" value="ECO:0007669"/>
    <property type="project" value="UniProtKB-KW"/>
</dbReference>
<dbReference type="EMBL" id="FQZM01000003">
    <property type="protein sequence ID" value="SHI34322.1"/>
    <property type="molecule type" value="Genomic_DNA"/>
</dbReference>
<reference evidence="6" key="1">
    <citation type="submission" date="2016-11" db="EMBL/GenBank/DDBJ databases">
        <authorList>
            <person name="Varghese N."/>
            <person name="Submissions S."/>
        </authorList>
    </citation>
    <scope>NUCLEOTIDE SEQUENCE [LARGE SCALE GENOMIC DNA]</scope>
    <source>
        <strain evidence="6">DSM 16057</strain>
    </source>
</reference>
<dbReference type="InterPro" id="IPR017896">
    <property type="entry name" value="4Fe4S_Fe-S-bd"/>
</dbReference>
<accession>A0A1M6ACV4</accession>
<protein>
    <submittedName>
        <fullName evidence="5">4Fe-4S binding domain-containing protein</fullName>
    </submittedName>
</protein>
<evidence type="ECO:0000313" key="5">
    <source>
        <dbReference type="EMBL" id="SHI34322.1"/>
    </source>
</evidence>
<dbReference type="Proteomes" id="UP000184529">
    <property type="component" value="Unassembled WGS sequence"/>
</dbReference>
<organism evidence="5 6">
    <name type="scientific">Desulfofundulus thermosubterraneus DSM 16057</name>
    <dbReference type="NCBI Taxonomy" id="1121432"/>
    <lineage>
        <taxon>Bacteria</taxon>
        <taxon>Bacillati</taxon>
        <taxon>Bacillota</taxon>
        <taxon>Clostridia</taxon>
        <taxon>Eubacteriales</taxon>
        <taxon>Peptococcaceae</taxon>
        <taxon>Desulfofundulus</taxon>
    </lineage>
</organism>
<dbReference type="AlphaFoldDB" id="A0A1M6ACV4"/>
<dbReference type="SUPFAM" id="SSF54862">
    <property type="entry name" value="4Fe-4S ferredoxins"/>
    <property type="match status" value="1"/>
</dbReference>
<name>A0A1M6ACV4_9FIRM</name>
<dbReference type="RefSeq" id="WP_072866807.1">
    <property type="nucleotide sequence ID" value="NZ_FQZM01000003.1"/>
</dbReference>
<keyword evidence="1" id="KW-0479">Metal-binding</keyword>
<dbReference type="Gene3D" id="3.30.70.20">
    <property type="match status" value="1"/>
</dbReference>
<keyword evidence="2" id="KW-0408">Iron</keyword>
<proteinExistence type="predicted"/>
<dbReference type="Pfam" id="PF12838">
    <property type="entry name" value="Fer4_7"/>
    <property type="match status" value="1"/>
</dbReference>
<gene>
    <name evidence="5" type="ORF">SAMN02745219_00102</name>
</gene>
<evidence type="ECO:0000313" key="6">
    <source>
        <dbReference type="Proteomes" id="UP000184529"/>
    </source>
</evidence>
<keyword evidence="3" id="KW-0411">Iron-sulfur</keyword>
<dbReference type="PROSITE" id="PS51379">
    <property type="entry name" value="4FE4S_FER_2"/>
    <property type="match status" value="1"/>
</dbReference>
<keyword evidence="6" id="KW-1185">Reference proteome</keyword>
<evidence type="ECO:0000259" key="4">
    <source>
        <dbReference type="PROSITE" id="PS51379"/>
    </source>
</evidence>
<dbReference type="InterPro" id="IPR017900">
    <property type="entry name" value="4Fe4S_Fe_S_CS"/>
</dbReference>
<feature type="domain" description="4Fe-4S ferredoxin-type" evidence="4">
    <location>
        <begin position="59"/>
        <end position="88"/>
    </location>
</feature>
<dbReference type="GO" id="GO:0046872">
    <property type="term" value="F:metal ion binding"/>
    <property type="evidence" value="ECO:0007669"/>
    <property type="project" value="UniProtKB-KW"/>
</dbReference>
<dbReference type="STRING" id="1121432.SAMN02745219_00102"/>
<evidence type="ECO:0000256" key="2">
    <source>
        <dbReference type="ARBA" id="ARBA00023004"/>
    </source>
</evidence>